<evidence type="ECO:0000256" key="11">
    <source>
        <dbReference type="ARBA" id="ARBA00036904"/>
    </source>
</evidence>
<dbReference type="GO" id="GO:0006260">
    <property type="term" value="P:DNA replication"/>
    <property type="evidence" value="ECO:0007669"/>
    <property type="project" value="UniProtKB-KW"/>
</dbReference>
<keyword evidence="7" id="KW-0378">Hydrolase</keyword>
<feature type="binding site" evidence="18">
    <location>
        <position position="54"/>
    </location>
    <ligand>
        <name>Mg(2+)</name>
        <dbReference type="ChEBI" id="CHEBI:18420"/>
    </ligand>
</feature>
<dbReference type="InterPro" id="IPR047127">
    <property type="entry name" value="MutT-like"/>
</dbReference>
<dbReference type="GO" id="GO:0044716">
    <property type="term" value="F:8-oxo-GDP phosphatase activity"/>
    <property type="evidence" value="ECO:0007669"/>
    <property type="project" value="TreeGrafter"/>
</dbReference>
<evidence type="ECO:0000256" key="5">
    <source>
        <dbReference type="ARBA" id="ARBA00022723"/>
    </source>
</evidence>
<dbReference type="CDD" id="cd03425">
    <property type="entry name" value="NUDIX_MutT_NudA_like"/>
    <property type="match status" value="1"/>
</dbReference>
<dbReference type="PROSITE" id="PS00893">
    <property type="entry name" value="NUDIX_BOX"/>
    <property type="match status" value="1"/>
</dbReference>
<evidence type="ECO:0000313" key="20">
    <source>
        <dbReference type="EMBL" id="GGI81348.1"/>
    </source>
</evidence>
<comment type="cofactor">
    <cofactor evidence="1 18">
        <name>Mg(2+)</name>
        <dbReference type="ChEBI" id="CHEBI:18420"/>
    </cofactor>
</comment>
<dbReference type="GO" id="GO:0006281">
    <property type="term" value="P:DNA repair"/>
    <property type="evidence" value="ECO:0007669"/>
    <property type="project" value="UniProtKB-KW"/>
</dbReference>
<evidence type="ECO:0000256" key="18">
    <source>
        <dbReference type="PIRSR" id="PIRSR603561-2"/>
    </source>
</evidence>
<sequence length="143" mass="16400">MDVAVAVIVDKNLRVLITQRPFNKSHGGMWEFPGGKVEANESPITALKREIKEEVNLEIIDCVHLCEINHRYLNVAVRLFVFYVSSFEGQAHPKENQPGLKWVGLDDLNQYDFPEANEKIIKLMKLRYPEVDNLHGLDKNTVV</sequence>
<evidence type="ECO:0000256" key="9">
    <source>
        <dbReference type="ARBA" id="ARBA00023204"/>
    </source>
</evidence>
<keyword evidence="5 18" id="KW-0479">Metal-binding</keyword>
<keyword evidence="8 18" id="KW-0460">Magnesium</keyword>
<dbReference type="PANTHER" id="PTHR47707:SF1">
    <property type="entry name" value="NUDIX HYDROLASE FAMILY PROTEIN"/>
    <property type="match status" value="1"/>
</dbReference>
<dbReference type="PANTHER" id="PTHR47707">
    <property type="entry name" value="8-OXO-DGTP DIPHOSPHATASE"/>
    <property type="match status" value="1"/>
</dbReference>
<dbReference type="SUPFAM" id="SSF55811">
    <property type="entry name" value="Nudix"/>
    <property type="match status" value="1"/>
</dbReference>
<comment type="catalytic activity">
    <reaction evidence="11">
        <text>8-oxo-GTP + H2O = 8-oxo-GMP + diphosphate + H(+)</text>
        <dbReference type="Rhea" id="RHEA:67616"/>
        <dbReference type="ChEBI" id="CHEBI:15377"/>
        <dbReference type="ChEBI" id="CHEBI:15378"/>
        <dbReference type="ChEBI" id="CHEBI:33019"/>
        <dbReference type="ChEBI" id="CHEBI:143553"/>
        <dbReference type="ChEBI" id="CHEBI:145694"/>
    </reaction>
</comment>
<accession>A0A917NAC5</accession>
<evidence type="ECO:0000256" key="1">
    <source>
        <dbReference type="ARBA" id="ARBA00001946"/>
    </source>
</evidence>
<keyword evidence="9" id="KW-0234">DNA repair</keyword>
<dbReference type="PROSITE" id="PS51462">
    <property type="entry name" value="NUDIX"/>
    <property type="match status" value="1"/>
</dbReference>
<dbReference type="Gene3D" id="3.90.79.10">
    <property type="entry name" value="Nucleoside Triphosphate Pyrophosphohydrolase"/>
    <property type="match status" value="1"/>
</dbReference>
<evidence type="ECO:0000256" key="13">
    <source>
        <dbReference type="ARBA" id="ARBA00040794"/>
    </source>
</evidence>
<evidence type="ECO:0000256" key="17">
    <source>
        <dbReference type="PIRSR" id="PIRSR603561-1"/>
    </source>
</evidence>
<dbReference type="InterPro" id="IPR003561">
    <property type="entry name" value="Mutator_MutT"/>
</dbReference>
<dbReference type="GO" id="GO:0008413">
    <property type="term" value="F:8-oxo-7,8-dihydroguanosine triphosphate pyrophosphatase activity"/>
    <property type="evidence" value="ECO:0007669"/>
    <property type="project" value="InterPro"/>
</dbReference>
<dbReference type="AlphaFoldDB" id="A0A917NAC5"/>
<dbReference type="Pfam" id="PF14815">
    <property type="entry name" value="NUDIX_4"/>
    <property type="match status" value="1"/>
</dbReference>
<dbReference type="NCBIfam" id="TIGR00586">
    <property type="entry name" value="mutt"/>
    <property type="match status" value="1"/>
</dbReference>
<dbReference type="InterPro" id="IPR020084">
    <property type="entry name" value="NUDIX_hydrolase_CS"/>
</dbReference>
<dbReference type="PRINTS" id="PR00502">
    <property type="entry name" value="NUDIXFAMILY"/>
</dbReference>
<dbReference type="InterPro" id="IPR029119">
    <property type="entry name" value="MutY_C"/>
</dbReference>
<dbReference type="GO" id="GO:0044715">
    <property type="term" value="F:8-oxo-dGDP phosphatase activity"/>
    <property type="evidence" value="ECO:0007669"/>
    <property type="project" value="TreeGrafter"/>
</dbReference>
<evidence type="ECO:0000256" key="14">
    <source>
        <dbReference type="ARBA" id="ARBA00041592"/>
    </source>
</evidence>
<keyword evidence="3" id="KW-0515">Mutator protein</keyword>
<dbReference type="Proteomes" id="UP000630149">
    <property type="component" value="Unassembled WGS sequence"/>
</dbReference>
<dbReference type="RefSeq" id="WP_131775760.1">
    <property type="nucleotide sequence ID" value="NZ_BMOB01000002.1"/>
</dbReference>
<evidence type="ECO:0000256" key="3">
    <source>
        <dbReference type="ARBA" id="ARBA00022457"/>
    </source>
</evidence>
<evidence type="ECO:0000256" key="12">
    <source>
        <dbReference type="ARBA" id="ARBA00038905"/>
    </source>
</evidence>
<keyword evidence="4" id="KW-0235">DNA replication</keyword>
<keyword evidence="6" id="KW-0227">DNA damage</keyword>
<comment type="catalytic activity">
    <reaction evidence="10">
        <text>8-oxo-dGTP + H2O = 8-oxo-dGMP + diphosphate + H(+)</text>
        <dbReference type="Rhea" id="RHEA:31575"/>
        <dbReference type="ChEBI" id="CHEBI:15377"/>
        <dbReference type="ChEBI" id="CHEBI:15378"/>
        <dbReference type="ChEBI" id="CHEBI:33019"/>
        <dbReference type="ChEBI" id="CHEBI:63224"/>
        <dbReference type="ChEBI" id="CHEBI:77896"/>
        <dbReference type="EC" id="3.6.1.55"/>
    </reaction>
</comment>
<dbReference type="InterPro" id="IPR020476">
    <property type="entry name" value="Nudix_hydrolase"/>
</dbReference>
<evidence type="ECO:0000256" key="7">
    <source>
        <dbReference type="ARBA" id="ARBA00022801"/>
    </source>
</evidence>
<protein>
    <recommendedName>
        <fullName evidence="13">8-oxo-dGTP diphosphatase</fullName>
        <ecNumber evidence="12">3.6.1.55</ecNumber>
    </recommendedName>
    <alternativeName>
        <fullName evidence="16">7,8-dihydro-8-oxoguanine-triphosphatase</fullName>
    </alternativeName>
    <alternativeName>
        <fullName evidence="15">Mutator protein MutT</fullName>
    </alternativeName>
    <alternativeName>
        <fullName evidence="14">dGTP pyrophosphohydrolase</fullName>
    </alternativeName>
</protein>
<dbReference type="OrthoDB" id="9810648at2"/>
<evidence type="ECO:0000256" key="15">
    <source>
        <dbReference type="ARBA" id="ARBA00041979"/>
    </source>
</evidence>
<gene>
    <name evidence="20" type="ORF">GCM10007966_07290</name>
</gene>
<feature type="domain" description="Nudix hydrolase" evidence="19">
    <location>
        <begin position="1"/>
        <end position="128"/>
    </location>
</feature>
<comment type="caution">
    <text evidence="20">The sequence shown here is derived from an EMBL/GenBank/DDBJ whole genome shotgun (WGS) entry which is preliminary data.</text>
</comment>
<evidence type="ECO:0000256" key="10">
    <source>
        <dbReference type="ARBA" id="ARBA00035861"/>
    </source>
</evidence>
<evidence type="ECO:0000256" key="8">
    <source>
        <dbReference type="ARBA" id="ARBA00022842"/>
    </source>
</evidence>
<evidence type="ECO:0000313" key="21">
    <source>
        <dbReference type="Proteomes" id="UP000630149"/>
    </source>
</evidence>
<dbReference type="EC" id="3.6.1.55" evidence="12"/>
<evidence type="ECO:0000259" key="19">
    <source>
        <dbReference type="PROSITE" id="PS51462"/>
    </source>
</evidence>
<feature type="binding site" evidence="17">
    <location>
        <position position="117"/>
    </location>
    <ligand>
        <name>8-oxo-dGTP</name>
        <dbReference type="ChEBI" id="CHEBI:77896"/>
    </ligand>
</feature>
<evidence type="ECO:0000256" key="4">
    <source>
        <dbReference type="ARBA" id="ARBA00022705"/>
    </source>
</evidence>
<evidence type="ECO:0000256" key="6">
    <source>
        <dbReference type="ARBA" id="ARBA00022763"/>
    </source>
</evidence>
<feature type="binding site" evidence="18">
    <location>
        <position position="34"/>
    </location>
    <ligand>
        <name>Mg(2+)</name>
        <dbReference type="ChEBI" id="CHEBI:18420"/>
    </ligand>
</feature>
<dbReference type="InterPro" id="IPR000086">
    <property type="entry name" value="NUDIX_hydrolase_dom"/>
</dbReference>
<feature type="binding site" evidence="17">
    <location>
        <begin position="31"/>
        <end position="34"/>
    </location>
    <ligand>
        <name>8-oxo-dGTP</name>
        <dbReference type="ChEBI" id="CHEBI:77896"/>
    </ligand>
</feature>
<reference evidence="20" key="2">
    <citation type="submission" date="2020-09" db="EMBL/GenBank/DDBJ databases">
        <authorList>
            <person name="Sun Q."/>
            <person name="Ohkuma M."/>
        </authorList>
    </citation>
    <scope>NUCLEOTIDE SEQUENCE</scope>
    <source>
        <strain evidence="20">JCM 13919</strain>
    </source>
</reference>
<reference evidence="20" key="1">
    <citation type="journal article" date="2014" name="Int. J. Syst. Evol. Microbiol.">
        <title>Complete genome sequence of Corynebacterium casei LMG S-19264T (=DSM 44701T), isolated from a smear-ripened cheese.</title>
        <authorList>
            <consortium name="US DOE Joint Genome Institute (JGI-PGF)"/>
            <person name="Walter F."/>
            <person name="Albersmeier A."/>
            <person name="Kalinowski J."/>
            <person name="Ruckert C."/>
        </authorList>
    </citation>
    <scope>NUCLEOTIDE SEQUENCE</scope>
    <source>
        <strain evidence="20">JCM 13919</strain>
    </source>
</reference>
<organism evidence="20 21">
    <name type="scientific">Legionella impletisoli</name>
    <dbReference type="NCBI Taxonomy" id="343510"/>
    <lineage>
        <taxon>Bacteria</taxon>
        <taxon>Pseudomonadati</taxon>
        <taxon>Pseudomonadota</taxon>
        <taxon>Gammaproteobacteria</taxon>
        <taxon>Legionellales</taxon>
        <taxon>Legionellaceae</taxon>
        <taxon>Legionella</taxon>
    </lineage>
</organism>
<evidence type="ECO:0000256" key="2">
    <source>
        <dbReference type="ARBA" id="ARBA00005582"/>
    </source>
</evidence>
<dbReference type="InterPro" id="IPR015797">
    <property type="entry name" value="NUDIX_hydrolase-like_dom_sf"/>
</dbReference>
<evidence type="ECO:0000256" key="16">
    <source>
        <dbReference type="ARBA" id="ARBA00042798"/>
    </source>
</evidence>
<proteinExistence type="inferred from homology"/>
<name>A0A917NAC5_9GAMM</name>
<dbReference type="GO" id="GO:0046872">
    <property type="term" value="F:metal ion binding"/>
    <property type="evidence" value="ECO:0007669"/>
    <property type="project" value="UniProtKB-KW"/>
</dbReference>
<comment type="similarity">
    <text evidence="2">Belongs to the Nudix hydrolase family.</text>
</comment>
<feature type="binding site" evidence="17">
    <location>
        <position position="20"/>
    </location>
    <ligand>
        <name>8-oxo-dGTP</name>
        <dbReference type="ChEBI" id="CHEBI:77896"/>
    </ligand>
</feature>
<keyword evidence="21" id="KW-1185">Reference proteome</keyword>
<dbReference type="GO" id="GO:0035539">
    <property type="term" value="F:8-oxo-7,8-dihydrodeoxyguanosine triphosphate pyrophosphatase activity"/>
    <property type="evidence" value="ECO:0007669"/>
    <property type="project" value="UniProtKB-EC"/>
</dbReference>
<dbReference type="EMBL" id="BMOB01000002">
    <property type="protein sequence ID" value="GGI81348.1"/>
    <property type="molecule type" value="Genomic_DNA"/>
</dbReference>